<protein>
    <submittedName>
        <fullName evidence="1">Uncharacterized protein</fullName>
    </submittedName>
</protein>
<dbReference type="OrthoDB" id="769806at2"/>
<gene>
    <name evidence="1" type="ORF">FAZ19_02185</name>
</gene>
<dbReference type="EMBL" id="SUKA01000001">
    <property type="protein sequence ID" value="TJY68768.1"/>
    <property type="molecule type" value="Genomic_DNA"/>
</dbReference>
<dbReference type="Proteomes" id="UP000309872">
    <property type="component" value="Unassembled WGS sequence"/>
</dbReference>
<evidence type="ECO:0000313" key="2">
    <source>
        <dbReference type="Proteomes" id="UP000309872"/>
    </source>
</evidence>
<accession>A0A4U0HAB7</accession>
<proteinExistence type="predicted"/>
<dbReference type="AlphaFoldDB" id="A0A4U0HAB7"/>
<name>A0A4U0HAB7_9SPHI</name>
<evidence type="ECO:0000313" key="1">
    <source>
        <dbReference type="EMBL" id="TJY68768.1"/>
    </source>
</evidence>
<comment type="caution">
    <text evidence="1">The sequence shown here is derived from an EMBL/GenBank/DDBJ whole genome shotgun (WGS) entry which is preliminary data.</text>
</comment>
<organism evidence="1 2">
    <name type="scientific">Sphingobacterium alkalisoli</name>
    <dbReference type="NCBI Taxonomy" id="1874115"/>
    <lineage>
        <taxon>Bacteria</taxon>
        <taxon>Pseudomonadati</taxon>
        <taxon>Bacteroidota</taxon>
        <taxon>Sphingobacteriia</taxon>
        <taxon>Sphingobacteriales</taxon>
        <taxon>Sphingobacteriaceae</taxon>
        <taxon>Sphingobacterium</taxon>
    </lineage>
</organism>
<sequence length="93" mass="10402">MLISATPIFIDNVDQGTILQVVMQLEIESAKNNSNSNNEDLHEHGVKVFKPDAIDFLAFNPTIESNSKSMTYLRNERCIVSYHPTVPTPPPNC</sequence>
<keyword evidence="2" id="KW-1185">Reference proteome</keyword>
<reference evidence="1 2" key="1">
    <citation type="submission" date="2019-04" db="EMBL/GenBank/DDBJ databases">
        <title>Sphingobacterium olei sp. nov., isolated from oil-contaminated soil.</title>
        <authorList>
            <person name="Liu B."/>
        </authorList>
    </citation>
    <scope>NUCLEOTIDE SEQUENCE [LARGE SCALE GENOMIC DNA]</scope>
    <source>
        <strain evidence="1 2">Y3L14</strain>
    </source>
</reference>